<dbReference type="CDD" id="cd04301">
    <property type="entry name" value="NAT_SF"/>
    <property type="match status" value="1"/>
</dbReference>
<dbReference type="EMBL" id="JBHSQS010000005">
    <property type="protein sequence ID" value="MFC5923720.1"/>
    <property type="molecule type" value="Genomic_DNA"/>
</dbReference>
<dbReference type="Gene3D" id="3.40.630.30">
    <property type="match status" value="1"/>
</dbReference>
<dbReference type="InterPro" id="IPR016181">
    <property type="entry name" value="Acyl_CoA_acyltransferase"/>
</dbReference>
<accession>A0ABW1H215</accession>
<gene>
    <name evidence="2" type="ORF">ACFQGL_10240</name>
</gene>
<organism evidence="2 3">
    <name type="scientific">Micromonospora vulcania</name>
    <dbReference type="NCBI Taxonomy" id="1441873"/>
    <lineage>
        <taxon>Bacteria</taxon>
        <taxon>Bacillati</taxon>
        <taxon>Actinomycetota</taxon>
        <taxon>Actinomycetes</taxon>
        <taxon>Micromonosporales</taxon>
        <taxon>Micromonosporaceae</taxon>
        <taxon>Micromonospora</taxon>
    </lineage>
</organism>
<feature type="domain" description="N-acetyltransferase" evidence="1">
    <location>
        <begin position="62"/>
        <end position="199"/>
    </location>
</feature>
<dbReference type="Proteomes" id="UP001596226">
    <property type="component" value="Unassembled WGS sequence"/>
</dbReference>
<comment type="caution">
    <text evidence="2">The sequence shown here is derived from an EMBL/GenBank/DDBJ whole genome shotgun (WGS) entry which is preliminary data.</text>
</comment>
<proteinExistence type="predicted"/>
<dbReference type="InterPro" id="IPR000182">
    <property type="entry name" value="GNAT_dom"/>
</dbReference>
<keyword evidence="3" id="KW-1185">Reference proteome</keyword>
<dbReference type="PROSITE" id="PS51186">
    <property type="entry name" value="GNAT"/>
    <property type="match status" value="1"/>
</dbReference>
<sequence>MLGAETFYAEHGRAARFQITPGVCPDGLDALLAARGYRAESPMSLQAAPTARVLNATPADPLRIRLDDRPTTGWYDVWNAVHGHVGDPAAEWAMLGRVQGPSAYASAMLGGAVVGVGRAVADTGWVGLFGMATTPRARGRGAARSVLASFAEWAGAHRADHLYLQVERENLPALRLYRRAGFGEVAGYHYRGVGEPPSR</sequence>
<evidence type="ECO:0000313" key="2">
    <source>
        <dbReference type="EMBL" id="MFC5923720.1"/>
    </source>
</evidence>
<dbReference type="SUPFAM" id="SSF55729">
    <property type="entry name" value="Acyl-CoA N-acyltransferases (Nat)"/>
    <property type="match status" value="1"/>
</dbReference>
<protein>
    <submittedName>
        <fullName evidence="2">GNAT family N-acetyltransferase</fullName>
    </submittedName>
</protein>
<dbReference type="RefSeq" id="WP_377508964.1">
    <property type="nucleotide sequence ID" value="NZ_JBHSQS010000005.1"/>
</dbReference>
<evidence type="ECO:0000313" key="3">
    <source>
        <dbReference type="Proteomes" id="UP001596226"/>
    </source>
</evidence>
<reference evidence="3" key="1">
    <citation type="journal article" date="2019" name="Int. J. Syst. Evol. Microbiol.">
        <title>The Global Catalogue of Microorganisms (GCM) 10K type strain sequencing project: providing services to taxonomists for standard genome sequencing and annotation.</title>
        <authorList>
            <consortium name="The Broad Institute Genomics Platform"/>
            <consortium name="The Broad Institute Genome Sequencing Center for Infectious Disease"/>
            <person name="Wu L."/>
            <person name="Ma J."/>
        </authorList>
    </citation>
    <scope>NUCLEOTIDE SEQUENCE [LARGE SCALE GENOMIC DNA]</scope>
    <source>
        <strain evidence="3">CGMCC 4.7144</strain>
    </source>
</reference>
<name>A0ABW1H215_9ACTN</name>
<evidence type="ECO:0000259" key="1">
    <source>
        <dbReference type="PROSITE" id="PS51186"/>
    </source>
</evidence>
<dbReference type="Pfam" id="PF00583">
    <property type="entry name" value="Acetyltransf_1"/>
    <property type="match status" value="1"/>
</dbReference>